<dbReference type="Gene3D" id="3.20.20.80">
    <property type="entry name" value="Glycosidases"/>
    <property type="match status" value="1"/>
</dbReference>
<sequence length="501" mass="50964">MSLSIKLGLLTLVSTAAAVPHYGHSKFHSSKVAPSGGYGGPGTGSVKPPYPSGGWGGHNNSTRAGVTGTGGAPTTTILETAYSTATEVSTIYATRPKSGGGYGEGAPSSVGAVEIPTGGAGQCGPATVYVTATNKVTITVPAGGAPPSSAAEPASSAPVSAPGGGYGAPSSAAEPVPSAPASAPAGGYGAPSAAPSSVGEEKISIPYKQQSTPSQMSILPVTSAPAPSAPVSSAAPVSSKAVSSGSPKPSSSSTPSYSGGKRGLAYNDASLCSKLGGGKFSFAYNWASVENGQLPEGVKFVPMMHKPADATPEKWLENVDKAVKAGSNAVMGFNEPDHSSQANLSPEQACKDWTTYMEPVAKKYPDLTILGPSVTNGETAKMMGLDGWLKPFREACPGATYHATNIHFYDIYNDGVVDRFIKNIENAYENFGKKKVWVTEFGLNPGSANAEQAADFLKKVMEYMDGSDKVQGYAYFMVGSGENQLLSGQSLSPAGNVYASA</sequence>
<feature type="compositionally biased region" description="Low complexity" evidence="1">
    <location>
        <begin position="220"/>
        <end position="256"/>
    </location>
</feature>
<keyword evidence="2" id="KW-0732">Signal</keyword>
<dbReference type="InterPro" id="IPR053183">
    <property type="entry name" value="ASL1"/>
</dbReference>
<feature type="chain" id="PRO_5025443485" evidence="2">
    <location>
        <begin position="19"/>
        <end position="501"/>
    </location>
</feature>
<feature type="region of interest" description="Disordered" evidence="1">
    <location>
        <begin position="144"/>
        <end position="260"/>
    </location>
</feature>
<evidence type="ECO:0000313" key="4">
    <source>
        <dbReference type="EMBL" id="KAF2195172.1"/>
    </source>
</evidence>
<accession>A0A6A6EVZ5</accession>
<gene>
    <name evidence="4" type="ORF">K469DRAFT_698734</name>
</gene>
<proteinExistence type="predicted"/>
<dbReference type="OrthoDB" id="43654at2759"/>
<dbReference type="GO" id="GO:0071966">
    <property type="term" value="P:fungal-type cell wall polysaccharide metabolic process"/>
    <property type="evidence" value="ECO:0007669"/>
    <property type="project" value="TreeGrafter"/>
</dbReference>
<feature type="signal peptide" evidence="2">
    <location>
        <begin position="1"/>
        <end position="18"/>
    </location>
</feature>
<protein>
    <submittedName>
        <fullName evidence="4">Glycoside hydrolase family 128 protein</fullName>
    </submittedName>
</protein>
<dbReference type="AlphaFoldDB" id="A0A6A6EVZ5"/>
<organism evidence="4 5">
    <name type="scientific">Zopfia rhizophila CBS 207.26</name>
    <dbReference type="NCBI Taxonomy" id="1314779"/>
    <lineage>
        <taxon>Eukaryota</taxon>
        <taxon>Fungi</taxon>
        <taxon>Dikarya</taxon>
        <taxon>Ascomycota</taxon>
        <taxon>Pezizomycotina</taxon>
        <taxon>Dothideomycetes</taxon>
        <taxon>Dothideomycetes incertae sedis</taxon>
        <taxon>Zopfiaceae</taxon>
        <taxon>Zopfia</taxon>
    </lineage>
</organism>
<feature type="compositionally biased region" description="Low complexity" evidence="1">
    <location>
        <begin position="144"/>
        <end position="161"/>
    </location>
</feature>
<dbReference type="InterPro" id="IPR017853">
    <property type="entry name" value="GH"/>
</dbReference>
<dbReference type="SUPFAM" id="SSF51445">
    <property type="entry name" value="(Trans)glycosidases"/>
    <property type="match status" value="1"/>
</dbReference>
<evidence type="ECO:0000256" key="2">
    <source>
        <dbReference type="SAM" id="SignalP"/>
    </source>
</evidence>
<keyword evidence="4" id="KW-0378">Hydrolase</keyword>
<dbReference type="Proteomes" id="UP000800200">
    <property type="component" value="Unassembled WGS sequence"/>
</dbReference>
<feature type="compositionally biased region" description="Low complexity" evidence="1">
    <location>
        <begin position="168"/>
        <end position="198"/>
    </location>
</feature>
<evidence type="ECO:0000313" key="5">
    <source>
        <dbReference type="Proteomes" id="UP000800200"/>
    </source>
</evidence>
<feature type="compositionally biased region" description="Polar residues" evidence="1">
    <location>
        <begin position="207"/>
        <end position="217"/>
    </location>
</feature>
<dbReference type="Pfam" id="PF11790">
    <property type="entry name" value="Glyco_hydro_cc"/>
    <property type="match status" value="1"/>
</dbReference>
<evidence type="ECO:0000256" key="1">
    <source>
        <dbReference type="SAM" id="MobiDB-lite"/>
    </source>
</evidence>
<evidence type="ECO:0000259" key="3">
    <source>
        <dbReference type="Pfam" id="PF11790"/>
    </source>
</evidence>
<dbReference type="GO" id="GO:0016787">
    <property type="term" value="F:hydrolase activity"/>
    <property type="evidence" value="ECO:0007669"/>
    <property type="project" value="UniProtKB-KW"/>
</dbReference>
<keyword evidence="5" id="KW-1185">Reference proteome</keyword>
<dbReference type="PANTHER" id="PTHR34154">
    <property type="entry name" value="ALKALI-SENSITIVE LINKAGE PROTEIN 1"/>
    <property type="match status" value="1"/>
</dbReference>
<dbReference type="PANTHER" id="PTHR34154:SF13">
    <property type="entry name" value="ASL1-LIKE GLYCOSYL HYDROLASE CATALYTIC DOMAIN-CONTAINING PROTEIN"/>
    <property type="match status" value="1"/>
</dbReference>
<feature type="domain" description="Asl1-like glycosyl hydrolase catalytic" evidence="3">
    <location>
        <begin position="263"/>
        <end position="498"/>
    </location>
</feature>
<dbReference type="EMBL" id="ML994610">
    <property type="protein sequence ID" value="KAF2195172.1"/>
    <property type="molecule type" value="Genomic_DNA"/>
</dbReference>
<name>A0A6A6EVZ5_9PEZI</name>
<dbReference type="GO" id="GO:0009277">
    <property type="term" value="C:fungal-type cell wall"/>
    <property type="evidence" value="ECO:0007669"/>
    <property type="project" value="TreeGrafter"/>
</dbReference>
<dbReference type="InterPro" id="IPR024655">
    <property type="entry name" value="Asl1_glyco_hydro_catalytic"/>
</dbReference>
<feature type="region of interest" description="Disordered" evidence="1">
    <location>
        <begin position="26"/>
        <end position="70"/>
    </location>
</feature>
<reference evidence="4" key="1">
    <citation type="journal article" date="2020" name="Stud. Mycol.">
        <title>101 Dothideomycetes genomes: a test case for predicting lifestyles and emergence of pathogens.</title>
        <authorList>
            <person name="Haridas S."/>
            <person name="Albert R."/>
            <person name="Binder M."/>
            <person name="Bloem J."/>
            <person name="Labutti K."/>
            <person name="Salamov A."/>
            <person name="Andreopoulos B."/>
            <person name="Baker S."/>
            <person name="Barry K."/>
            <person name="Bills G."/>
            <person name="Bluhm B."/>
            <person name="Cannon C."/>
            <person name="Castanera R."/>
            <person name="Culley D."/>
            <person name="Daum C."/>
            <person name="Ezra D."/>
            <person name="Gonzalez J."/>
            <person name="Henrissat B."/>
            <person name="Kuo A."/>
            <person name="Liang C."/>
            <person name="Lipzen A."/>
            <person name="Lutzoni F."/>
            <person name="Magnuson J."/>
            <person name="Mondo S."/>
            <person name="Nolan M."/>
            <person name="Ohm R."/>
            <person name="Pangilinan J."/>
            <person name="Park H.-J."/>
            <person name="Ramirez L."/>
            <person name="Alfaro M."/>
            <person name="Sun H."/>
            <person name="Tritt A."/>
            <person name="Yoshinaga Y."/>
            <person name="Zwiers L.-H."/>
            <person name="Turgeon B."/>
            <person name="Goodwin S."/>
            <person name="Spatafora J."/>
            <person name="Crous P."/>
            <person name="Grigoriev I."/>
        </authorList>
    </citation>
    <scope>NUCLEOTIDE SEQUENCE</scope>
    <source>
        <strain evidence="4">CBS 207.26</strain>
    </source>
</reference>